<gene>
    <name evidence="1" type="ORF">DOZ80_20400</name>
</gene>
<dbReference type="Proteomes" id="UP000249493">
    <property type="component" value="Unassembled WGS sequence"/>
</dbReference>
<evidence type="ECO:0000313" key="2">
    <source>
        <dbReference type="Proteomes" id="UP000249493"/>
    </source>
</evidence>
<protein>
    <submittedName>
        <fullName evidence="1">Uncharacterized protein</fullName>
    </submittedName>
</protein>
<organism evidence="1 2">
    <name type="scientific">Pseudomonas fluorescens</name>
    <dbReference type="NCBI Taxonomy" id="294"/>
    <lineage>
        <taxon>Bacteria</taxon>
        <taxon>Pseudomonadati</taxon>
        <taxon>Pseudomonadota</taxon>
        <taxon>Gammaproteobacteria</taxon>
        <taxon>Pseudomonadales</taxon>
        <taxon>Pseudomonadaceae</taxon>
        <taxon>Pseudomonas</taxon>
    </lineage>
</organism>
<sequence>MGASLLAMDINEYASCLDALVVWTFFASKLAPTEIEYIREIRSVVRPPSLASQLLQRVGAHQLLFTTHQAER</sequence>
<name>A0A327N3Y0_PSEFL</name>
<dbReference type="AlphaFoldDB" id="A0A327N3Y0"/>
<accession>A0A327N3Y0</accession>
<reference evidence="1 2" key="1">
    <citation type="submission" date="2018-06" db="EMBL/GenBank/DDBJ databases">
        <authorList>
            <person name="Zhirakovskaya E."/>
        </authorList>
    </citation>
    <scope>NUCLEOTIDE SEQUENCE [LARGE SCALE GENOMIC DNA]</scope>
    <source>
        <strain evidence="1 2">LY3</strain>
    </source>
</reference>
<dbReference type="EMBL" id="QLIN01000009">
    <property type="protein sequence ID" value="RAI67198.1"/>
    <property type="molecule type" value="Genomic_DNA"/>
</dbReference>
<proteinExistence type="predicted"/>
<evidence type="ECO:0000313" key="1">
    <source>
        <dbReference type="EMBL" id="RAI67198.1"/>
    </source>
</evidence>
<comment type="caution">
    <text evidence="1">The sequence shown here is derived from an EMBL/GenBank/DDBJ whole genome shotgun (WGS) entry which is preliminary data.</text>
</comment>